<evidence type="ECO:0000313" key="2">
    <source>
        <dbReference type="EMBL" id="CAK0868625.1"/>
    </source>
</evidence>
<dbReference type="EMBL" id="CAUYUJ010016765">
    <property type="protein sequence ID" value="CAK0868625.1"/>
    <property type="molecule type" value="Genomic_DNA"/>
</dbReference>
<feature type="region of interest" description="Disordered" evidence="1">
    <location>
        <begin position="480"/>
        <end position="547"/>
    </location>
</feature>
<comment type="caution">
    <text evidence="2">The sequence shown here is derived from an EMBL/GenBank/DDBJ whole genome shotgun (WGS) entry which is preliminary data.</text>
</comment>
<evidence type="ECO:0000256" key="1">
    <source>
        <dbReference type="SAM" id="MobiDB-lite"/>
    </source>
</evidence>
<feature type="region of interest" description="Disordered" evidence="1">
    <location>
        <begin position="567"/>
        <end position="613"/>
    </location>
</feature>
<feature type="compositionally biased region" description="Low complexity" evidence="1">
    <location>
        <begin position="531"/>
        <end position="547"/>
    </location>
</feature>
<feature type="non-terminal residue" evidence="2">
    <location>
        <position position="1035"/>
    </location>
</feature>
<sequence>ADQPIFRSAAGIGALVEQGVIAPARPCWGPVLKRDLAARLDIVRRLRAVGLVGFRLGIRSRIGAFFVAKKGGVLRLVLDGREALRREGLDDDDIDPRGAGVDSRDGFYQFVDDDLADWFGFAPGAAAVFGNPDVYFPDSRSFGKVAPGWSLWFCQRVTESVQREAVQRLAGSAYPCATTENQHAPLFSGGRSLNSPCIDGASALAFCAADAGAALQEVCAELDRRQLACRERVEPESVGVILDGQKRRLRHAGSRAWKLYLGLQHLLGVPRVSLGWFDAELLDELRIAKGLISMAEVDRGAPWAPVAYCSDTSMFGYAVHEAALAADELLDAFSVRERRRFVDAEPAPPPGLEGPPPTAMGAGAEATAALHASLVGGPAFDCADDYLGPVADQVLRRDRWALAVRGAWRCAAPIHVKEVRAELLGLIRASRNARMHGRQVGSLGDDIAALPSFEKGRARDFDLRQLRCFAAARQIAADTQRRQRCVRSERNPADFDSRAADRGEVGPSRPQWGAPSAPAAVEASLGPPTPAAHFQPASAPAAGPVGSLPLREARGRLARVAGLGARRVGPRGRAAARASCPPGAPQRESRAPPSNDFPCAHAAQRGPRASAEAAELSPAAAQVLRLARRTVDLMELCMDFGAPWSLEDPAPSQMFSWGPSASCLASTSAAEILIHYCQCGCENKKPTLVITYHPDLGVVGRACPGARGREIREGEVSVATAGSVQSQWKTAFAGAYPPSLCRAWAVALGAIAPSRAWRRRGAAALSDHWGAQLAAAAGLGEDCLVRPWLALASLSARRNCAAPEVFGAWRRQRAADLIRPYLQTRRAKPITLCRRQDSCAKFKRWAQGRSRSLANRSQVGNAMGDYLDELYFAGKAAAVGRYAVRGAIHCMRLPRRTPAALPKSRDALAGWCQAGPERARDPLPREAAVLLADRVAQQGPSGLAAAGALVAGFDGYLRPSNVLKLTSGDVHIAAAVVGRACPRVTAAVAPLSVGDGGEPRARLKNNDHDMTLVFGDQASFKSGRAFASELLAELK</sequence>
<accession>A0ABN9V7A8</accession>
<evidence type="ECO:0000313" key="3">
    <source>
        <dbReference type="Proteomes" id="UP001189429"/>
    </source>
</evidence>
<dbReference type="Proteomes" id="UP001189429">
    <property type="component" value="Unassembled WGS sequence"/>
</dbReference>
<gene>
    <name evidence="2" type="ORF">PCOR1329_LOCUS55214</name>
</gene>
<feature type="non-terminal residue" evidence="2">
    <location>
        <position position="1"/>
    </location>
</feature>
<proteinExistence type="predicted"/>
<name>A0ABN9V7A8_9DINO</name>
<organism evidence="2 3">
    <name type="scientific">Prorocentrum cordatum</name>
    <dbReference type="NCBI Taxonomy" id="2364126"/>
    <lineage>
        <taxon>Eukaryota</taxon>
        <taxon>Sar</taxon>
        <taxon>Alveolata</taxon>
        <taxon>Dinophyceae</taxon>
        <taxon>Prorocentrales</taxon>
        <taxon>Prorocentraceae</taxon>
        <taxon>Prorocentrum</taxon>
    </lineage>
</organism>
<protein>
    <recommendedName>
        <fullName evidence="4">RNA-dependent RNA polymerase</fullName>
    </recommendedName>
</protein>
<keyword evidence="3" id="KW-1185">Reference proteome</keyword>
<feature type="compositionally biased region" description="Basic and acidic residues" evidence="1">
    <location>
        <begin position="486"/>
        <end position="504"/>
    </location>
</feature>
<feature type="compositionally biased region" description="Low complexity" evidence="1">
    <location>
        <begin position="567"/>
        <end position="578"/>
    </location>
</feature>
<reference evidence="2" key="1">
    <citation type="submission" date="2023-10" db="EMBL/GenBank/DDBJ databases">
        <authorList>
            <person name="Chen Y."/>
            <person name="Shah S."/>
            <person name="Dougan E. K."/>
            <person name="Thang M."/>
            <person name="Chan C."/>
        </authorList>
    </citation>
    <scope>NUCLEOTIDE SEQUENCE [LARGE SCALE GENOMIC DNA]</scope>
</reference>
<evidence type="ECO:0008006" key="4">
    <source>
        <dbReference type="Google" id="ProtNLM"/>
    </source>
</evidence>